<accession>U2YTE6</accession>
<name>U2YTE6_9EURY</name>
<keyword evidence="1" id="KW-0812">Transmembrane</keyword>
<dbReference type="Proteomes" id="UP000016986">
    <property type="component" value="Unassembled WGS sequence"/>
</dbReference>
<evidence type="ECO:0000256" key="1">
    <source>
        <dbReference type="SAM" id="Phobius"/>
    </source>
</evidence>
<dbReference type="eggNOG" id="arCOG11917">
    <property type="taxonomic scope" value="Archaea"/>
</dbReference>
<gene>
    <name evidence="2" type="ORF">MBEHAL_1045</name>
</gene>
<proteinExistence type="predicted"/>
<dbReference type="AlphaFoldDB" id="U2YTE6"/>
<reference evidence="2 3" key="1">
    <citation type="submission" date="2013-09" db="EMBL/GenBank/DDBJ databases">
        <title>Whole genome sequencing of Halarchaeum acidiphilum strain MH1-52-1.</title>
        <authorList>
            <person name="Shimane Y."/>
            <person name="Minegishi H."/>
            <person name="Nishi S."/>
            <person name="Echigo A."/>
            <person name="Shuto A."/>
            <person name="Konishi M."/>
            <person name="Ito T."/>
            <person name="Ohkuma M."/>
            <person name="Ohta Y."/>
            <person name="Nagano Y."/>
            <person name="Tsubouchi T."/>
            <person name="Mori K."/>
            <person name="Usui K."/>
            <person name="Kamekura M."/>
            <person name="Usami R."/>
            <person name="Takaki Y."/>
            <person name="Hatada Y."/>
        </authorList>
    </citation>
    <scope>NUCLEOTIDE SEQUENCE [LARGE SCALE GENOMIC DNA]</scope>
    <source>
        <strain evidence="2 3">JCM 16109</strain>
    </source>
</reference>
<sequence>MGRSMVASRALLTWFELMVVGIVGGTVGSVLGGPLRYLLYLAVALASVGVLFYNVDAHVTARLDAAGDP</sequence>
<feature type="transmembrane region" description="Helical" evidence="1">
    <location>
        <begin position="12"/>
        <end position="31"/>
    </location>
</feature>
<keyword evidence="1" id="KW-1133">Transmembrane helix</keyword>
<organism evidence="2 3">
    <name type="scientific">Halarchaeum acidiphilum MH1-52-1</name>
    <dbReference type="NCBI Taxonomy" id="1261545"/>
    <lineage>
        <taxon>Archaea</taxon>
        <taxon>Methanobacteriati</taxon>
        <taxon>Methanobacteriota</taxon>
        <taxon>Stenosarchaea group</taxon>
        <taxon>Halobacteria</taxon>
        <taxon>Halobacteriales</taxon>
        <taxon>Halobacteriaceae</taxon>
    </lineage>
</organism>
<protein>
    <submittedName>
        <fullName evidence="2">Uncharacterized protein</fullName>
    </submittedName>
</protein>
<keyword evidence="1" id="KW-0472">Membrane</keyword>
<comment type="caution">
    <text evidence="2">The sequence shown here is derived from an EMBL/GenBank/DDBJ whole genome shotgun (WGS) entry which is preliminary data.</text>
</comment>
<evidence type="ECO:0000313" key="2">
    <source>
        <dbReference type="EMBL" id="GAD52285.1"/>
    </source>
</evidence>
<evidence type="ECO:0000313" key="3">
    <source>
        <dbReference type="Proteomes" id="UP000016986"/>
    </source>
</evidence>
<dbReference type="EMBL" id="BATA01000019">
    <property type="protein sequence ID" value="GAD52285.1"/>
    <property type="molecule type" value="Genomic_DNA"/>
</dbReference>
<keyword evidence="3" id="KW-1185">Reference proteome</keyword>
<feature type="transmembrane region" description="Helical" evidence="1">
    <location>
        <begin position="37"/>
        <end position="55"/>
    </location>
</feature>